<evidence type="ECO:0000256" key="1">
    <source>
        <dbReference type="SAM" id="MobiDB-lite"/>
    </source>
</evidence>
<protein>
    <submittedName>
        <fullName evidence="5">MCE family protein</fullName>
    </submittedName>
    <submittedName>
        <fullName evidence="4">Mce related family protein</fullName>
    </submittedName>
</protein>
<evidence type="ECO:0000313" key="5">
    <source>
        <dbReference type="EMBL" id="KAA9366454.1"/>
    </source>
</evidence>
<accession>A0A248UIG8</accession>
<name>A0A248UIG8_9HYPH</name>
<dbReference type="Pfam" id="PF02470">
    <property type="entry name" value="MlaD"/>
    <property type="match status" value="1"/>
</dbReference>
<evidence type="ECO:0000313" key="6">
    <source>
        <dbReference type="Proteomes" id="UP000215256"/>
    </source>
</evidence>
<evidence type="ECO:0000313" key="7">
    <source>
        <dbReference type="Proteomes" id="UP000327108"/>
    </source>
</evidence>
<keyword evidence="2" id="KW-1133">Transmembrane helix</keyword>
<keyword evidence="2" id="KW-0812">Transmembrane</keyword>
<organism evidence="4 6">
    <name type="scientific">Ochrobactrum quorumnocens</name>
    <dbReference type="NCBI Taxonomy" id="271865"/>
    <lineage>
        <taxon>Bacteria</taxon>
        <taxon>Pseudomonadati</taxon>
        <taxon>Pseudomonadota</taxon>
        <taxon>Alphaproteobacteria</taxon>
        <taxon>Hyphomicrobiales</taxon>
        <taxon>Brucellaceae</taxon>
        <taxon>Brucella/Ochrobactrum group</taxon>
        <taxon>Ochrobactrum</taxon>
    </lineage>
</organism>
<dbReference type="RefSeq" id="WP_095446643.1">
    <property type="nucleotide sequence ID" value="NZ_CP022604.1"/>
</dbReference>
<dbReference type="InterPro" id="IPR003399">
    <property type="entry name" value="Mce/MlaD"/>
</dbReference>
<feature type="transmembrane region" description="Helical" evidence="2">
    <location>
        <begin position="7"/>
        <end position="29"/>
    </location>
</feature>
<keyword evidence="2" id="KW-0472">Membrane</keyword>
<evidence type="ECO:0000256" key="2">
    <source>
        <dbReference type="SAM" id="Phobius"/>
    </source>
</evidence>
<sequence>METKANYVLVGVFTLIVSLLAFGFVYWIARFGEARDSVILDVRIPGSVTGLSIGSQVLFNGIKVGDVRRLHLDESNPSMVIVQTRVNATTPITRSTKATLGFQGLTGQAYIELNGGSLEEPNLLTEAAKEDTVARIDADPSAVNNLLATAQDIFARANSVLGELEGFAKDARGPLIDTIHNTKTFTDALAKNADVIDELGSNAANINKIVADAQEMMSRLNAASSRVESVIAKADQLLSSDDKDGVVAQAKATLESIRQLSSNLDKRITPIASNLERFSGQGLSDVQALIGDSRRAVQRVEQAVTDLERNPQRLLFGGPGSVPQYNGRTRH</sequence>
<dbReference type="EMBL" id="CP022604">
    <property type="protein sequence ID" value="ASV86079.1"/>
    <property type="molecule type" value="Genomic_DNA"/>
</dbReference>
<evidence type="ECO:0000313" key="4">
    <source>
        <dbReference type="EMBL" id="ASV86079.1"/>
    </source>
</evidence>
<dbReference type="Gene3D" id="1.20.58.60">
    <property type="match status" value="1"/>
</dbReference>
<proteinExistence type="predicted"/>
<gene>
    <name evidence="4" type="ORF">CES85_1140</name>
    <name evidence="5" type="ORF">F3W84_17135</name>
</gene>
<dbReference type="PANTHER" id="PTHR36698:SF2">
    <property type="entry name" value="MCE_MLAD DOMAIN-CONTAINING PROTEIN"/>
    <property type="match status" value="1"/>
</dbReference>
<reference evidence="5 7" key="2">
    <citation type="submission" date="2019-09" db="EMBL/GenBank/DDBJ databases">
        <title>Biological control of the noxious weed angled onion (Allium triquetrum) thwarted by endophytic bacteria in Victoria, Australia.</title>
        <authorList>
            <person name="Tehranchian P."/>
            <person name="Adair R.J."/>
            <person name="Van T.H."/>
            <person name="Morrison P.D."/>
            <person name="Williams H."/>
            <person name="Lawrie A.C."/>
        </authorList>
    </citation>
    <scope>NUCLEOTIDE SEQUENCE [LARGE SCALE GENOMIC DNA]</scope>
    <source>
        <strain evidence="5 7">RPTAtOch1</strain>
    </source>
</reference>
<dbReference type="Proteomes" id="UP000215256">
    <property type="component" value="Chromosome 1"/>
</dbReference>
<dbReference type="EMBL" id="VYXQ01000018">
    <property type="protein sequence ID" value="KAA9366454.1"/>
    <property type="molecule type" value="Genomic_DNA"/>
</dbReference>
<dbReference type="PANTHER" id="PTHR36698">
    <property type="entry name" value="BLL5892 PROTEIN"/>
    <property type="match status" value="1"/>
</dbReference>
<dbReference type="OrthoDB" id="9808689at2"/>
<reference evidence="4 6" key="1">
    <citation type="submission" date="2017-07" db="EMBL/GenBank/DDBJ databases">
        <title>Phylogenetic study on the rhizospheric bacterium Ochrobactrum sp. A44.</title>
        <authorList>
            <person name="Krzyzanowska D.M."/>
            <person name="Ossowicki A."/>
            <person name="Rajewska M."/>
            <person name="Maciag T."/>
            <person name="Kaczynski Z."/>
            <person name="Czerwicka M."/>
            <person name="Jafra S."/>
        </authorList>
    </citation>
    <scope>NUCLEOTIDE SEQUENCE [LARGE SCALE GENOMIC DNA]</scope>
    <source>
        <strain evidence="4 6">A44</strain>
    </source>
</reference>
<feature type="domain" description="Mce/MlaD" evidence="3">
    <location>
        <begin position="47"/>
        <end position="116"/>
    </location>
</feature>
<evidence type="ECO:0000259" key="3">
    <source>
        <dbReference type="Pfam" id="PF02470"/>
    </source>
</evidence>
<dbReference type="Proteomes" id="UP000327108">
    <property type="component" value="Unassembled WGS sequence"/>
</dbReference>
<feature type="region of interest" description="Disordered" evidence="1">
    <location>
        <begin position="312"/>
        <end position="331"/>
    </location>
</feature>
<keyword evidence="7" id="KW-1185">Reference proteome</keyword>
<dbReference type="KEGG" id="och:CES85_1140"/>
<dbReference type="AlphaFoldDB" id="A0A248UIG8"/>